<sequence>MAQRNPKELNETERFLKREEIDIITPFGVYLKCISSDFKVECRNQKFKDYMIPLVEKCGREDLSDAERNEYIEICEMKNEDRDKLMLAWMDSAIYRHAISVRSETSEKDPKNNWREDIQKMMRDATEKWNTLPAGKQSKFIAIAKLQKNGNIVRTKPKLQAHLMKFSDPAVDIRSFNNLKQYDEATKLAESVAAGILVESPNDCFVAQPSVTSAECPPLVKWGSVIQKANALTNPLKAPFLQKLVENLNWLVFLSWKKMKLAAPISVY</sequence>
<keyword evidence="2" id="KW-1185">Reference proteome</keyword>
<protein>
    <submittedName>
        <fullName evidence="1">Uncharacterized protein</fullName>
    </submittedName>
</protein>
<dbReference type="AlphaFoldDB" id="E9H7L4"/>
<dbReference type="InParanoid" id="E9H7L4"/>
<dbReference type="KEGG" id="dpx:DAPPUDRAFT_110924"/>
<evidence type="ECO:0000313" key="1">
    <source>
        <dbReference type="EMBL" id="EFX72290.1"/>
    </source>
</evidence>
<gene>
    <name evidence="1" type="ORF">DAPPUDRAFT_110924</name>
</gene>
<name>E9H7L4_DAPPU</name>
<evidence type="ECO:0000313" key="2">
    <source>
        <dbReference type="Proteomes" id="UP000000305"/>
    </source>
</evidence>
<organism evidence="1 2">
    <name type="scientific">Daphnia pulex</name>
    <name type="common">Water flea</name>
    <dbReference type="NCBI Taxonomy" id="6669"/>
    <lineage>
        <taxon>Eukaryota</taxon>
        <taxon>Metazoa</taxon>
        <taxon>Ecdysozoa</taxon>
        <taxon>Arthropoda</taxon>
        <taxon>Crustacea</taxon>
        <taxon>Branchiopoda</taxon>
        <taxon>Diplostraca</taxon>
        <taxon>Cladocera</taxon>
        <taxon>Anomopoda</taxon>
        <taxon>Daphniidae</taxon>
        <taxon>Daphnia</taxon>
    </lineage>
</organism>
<dbReference type="Proteomes" id="UP000000305">
    <property type="component" value="Unassembled WGS sequence"/>
</dbReference>
<accession>E9H7L4</accession>
<dbReference type="EMBL" id="GL732601">
    <property type="protein sequence ID" value="EFX72290.1"/>
    <property type="molecule type" value="Genomic_DNA"/>
</dbReference>
<dbReference type="HOGENOM" id="CLU_1039234_0_0_1"/>
<proteinExistence type="predicted"/>
<reference evidence="1 2" key="1">
    <citation type="journal article" date="2011" name="Science">
        <title>The ecoresponsive genome of Daphnia pulex.</title>
        <authorList>
            <person name="Colbourne J.K."/>
            <person name="Pfrender M.E."/>
            <person name="Gilbert D."/>
            <person name="Thomas W.K."/>
            <person name="Tucker A."/>
            <person name="Oakley T.H."/>
            <person name="Tokishita S."/>
            <person name="Aerts A."/>
            <person name="Arnold G.J."/>
            <person name="Basu M.K."/>
            <person name="Bauer D.J."/>
            <person name="Caceres C.E."/>
            <person name="Carmel L."/>
            <person name="Casola C."/>
            <person name="Choi J.H."/>
            <person name="Detter J.C."/>
            <person name="Dong Q."/>
            <person name="Dusheyko S."/>
            <person name="Eads B.D."/>
            <person name="Frohlich T."/>
            <person name="Geiler-Samerotte K.A."/>
            <person name="Gerlach D."/>
            <person name="Hatcher P."/>
            <person name="Jogdeo S."/>
            <person name="Krijgsveld J."/>
            <person name="Kriventseva E.V."/>
            <person name="Kultz D."/>
            <person name="Laforsch C."/>
            <person name="Lindquist E."/>
            <person name="Lopez J."/>
            <person name="Manak J.R."/>
            <person name="Muller J."/>
            <person name="Pangilinan J."/>
            <person name="Patwardhan R.P."/>
            <person name="Pitluck S."/>
            <person name="Pritham E.J."/>
            <person name="Rechtsteiner A."/>
            <person name="Rho M."/>
            <person name="Rogozin I.B."/>
            <person name="Sakarya O."/>
            <person name="Salamov A."/>
            <person name="Schaack S."/>
            <person name="Shapiro H."/>
            <person name="Shiga Y."/>
            <person name="Skalitzky C."/>
            <person name="Smith Z."/>
            <person name="Souvorov A."/>
            <person name="Sung W."/>
            <person name="Tang Z."/>
            <person name="Tsuchiya D."/>
            <person name="Tu H."/>
            <person name="Vos H."/>
            <person name="Wang M."/>
            <person name="Wolf Y.I."/>
            <person name="Yamagata H."/>
            <person name="Yamada T."/>
            <person name="Ye Y."/>
            <person name="Shaw J.R."/>
            <person name="Andrews J."/>
            <person name="Crease T.J."/>
            <person name="Tang H."/>
            <person name="Lucas S.M."/>
            <person name="Robertson H.M."/>
            <person name="Bork P."/>
            <person name="Koonin E.V."/>
            <person name="Zdobnov E.M."/>
            <person name="Grigoriev I.V."/>
            <person name="Lynch M."/>
            <person name="Boore J.L."/>
        </authorList>
    </citation>
    <scope>NUCLEOTIDE SEQUENCE [LARGE SCALE GENOMIC DNA]</scope>
</reference>